<evidence type="ECO:0000256" key="1">
    <source>
        <dbReference type="ARBA" id="ARBA00022884"/>
    </source>
</evidence>
<protein>
    <recommendedName>
        <fullName evidence="4">K Homology domain-containing protein</fullName>
    </recommendedName>
</protein>
<dbReference type="Pfam" id="PF01138">
    <property type="entry name" value="RNase_PH"/>
    <property type="match status" value="2"/>
</dbReference>
<dbReference type="PROSITE" id="PS50084">
    <property type="entry name" value="KH_TYPE_1"/>
    <property type="match status" value="1"/>
</dbReference>
<dbReference type="GO" id="GO:0003723">
    <property type="term" value="F:RNA binding"/>
    <property type="evidence" value="ECO:0007669"/>
    <property type="project" value="UniProtKB-UniRule"/>
</dbReference>
<dbReference type="SUPFAM" id="SSF54211">
    <property type="entry name" value="Ribosomal protein S5 domain 2-like"/>
    <property type="match status" value="2"/>
</dbReference>
<dbReference type="GO" id="GO:0006402">
    <property type="term" value="P:mRNA catabolic process"/>
    <property type="evidence" value="ECO:0007669"/>
    <property type="project" value="InterPro"/>
</dbReference>
<gene>
    <name evidence="5" type="ORF">FZC35_02245</name>
</gene>
<dbReference type="InterPro" id="IPR012162">
    <property type="entry name" value="PNPase"/>
</dbReference>
<dbReference type="Gene3D" id="3.30.230.70">
    <property type="entry name" value="GHMP Kinase, N-terminal domain"/>
    <property type="match status" value="2"/>
</dbReference>
<dbReference type="Pfam" id="PF00013">
    <property type="entry name" value="KH_1"/>
    <property type="match status" value="1"/>
</dbReference>
<dbReference type="GO" id="GO:0006396">
    <property type="term" value="P:RNA processing"/>
    <property type="evidence" value="ECO:0007669"/>
    <property type="project" value="InterPro"/>
</dbReference>
<feature type="domain" description="K Homology" evidence="4">
    <location>
        <begin position="595"/>
        <end position="660"/>
    </location>
</feature>
<evidence type="ECO:0000259" key="4">
    <source>
        <dbReference type="SMART" id="SM00322"/>
    </source>
</evidence>
<dbReference type="SMART" id="SM00322">
    <property type="entry name" value="KH"/>
    <property type="match status" value="1"/>
</dbReference>
<dbReference type="SUPFAM" id="SSF55666">
    <property type="entry name" value="Ribonuclease PH domain 2-like"/>
    <property type="match status" value="1"/>
</dbReference>
<dbReference type="EMBL" id="CP043315">
    <property type="protein sequence ID" value="QEK38181.1"/>
    <property type="molecule type" value="Genomic_DNA"/>
</dbReference>
<dbReference type="InterPro" id="IPR036456">
    <property type="entry name" value="PNPase_PH_RNA-bd_sf"/>
</dbReference>
<dbReference type="InterPro" id="IPR004088">
    <property type="entry name" value="KH_dom_type_1"/>
</dbReference>
<keyword evidence="1 2" id="KW-0694">RNA-binding</keyword>
<dbReference type="SUPFAM" id="SSF54791">
    <property type="entry name" value="Eukaryotic type KH-domain (KH-domain type I)"/>
    <property type="match status" value="1"/>
</dbReference>
<organism evidence="5 6">
    <name type="scientific">Candidatus Cytomitobacter indipagum</name>
    <dbReference type="NCBI Taxonomy" id="2601575"/>
    <lineage>
        <taxon>Bacteria</taxon>
        <taxon>Pseudomonadati</taxon>
        <taxon>Pseudomonadota</taxon>
        <taxon>Alphaproteobacteria</taxon>
        <taxon>Holosporales</taxon>
        <taxon>Holosporaceae</taxon>
        <taxon>Candidatus Cytomitobacter</taxon>
    </lineage>
</organism>
<dbReference type="AlphaFoldDB" id="A0A5C0UER6"/>
<dbReference type="GO" id="GO:0005829">
    <property type="term" value="C:cytosol"/>
    <property type="evidence" value="ECO:0007669"/>
    <property type="project" value="TreeGrafter"/>
</dbReference>
<dbReference type="GO" id="GO:0000175">
    <property type="term" value="F:3'-5'-RNA exonuclease activity"/>
    <property type="evidence" value="ECO:0007669"/>
    <property type="project" value="TreeGrafter"/>
</dbReference>
<proteinExistence type="predicted"/>
<feature type="compositionally biased region" description="Basic and acidic residues" evidence="3">
    <location>
        <begin position="522"/>
        <end position="551"/>
    </location>
</feature>
<keyword evidence="6" id="KW-1185">Reference proteome</keyword>
<evidence type="ECO:0000256" key="2">
    <source>
        <dbReference type="PROSITE-ProRule" id="PRU00117"/>
    </source>
</evidence>
<sequence length="724" mass="80898">MSSYIIGGSPISLRNDIIRPNSDGSVLIQHGKTSILCTVCIGNWENQADYLPLQVIYQERAYASGKIPGGFLRREGKSDKESIISRMIDRSIRSSVDSSYRFNMQVICTVLSHDNQYCSDMLSIIGSSVAMQLAGIPCVPICGYKMSWNGEKWSFGTSKDRKHALTFAKSANGIVMFDSYGKPVKRSVISEGINSAQQDINSILQMCSNFVSDKKSEVKAAPLVERKNICIDTSALLEKMKKNESISSEKEDFISKWENESVGKEKWNQIIRSIARNYLVWSGKRFDGRGLQDLRKMQFETSILNGANGSGLYSKENTQVLASVTFGENEDSQIIESLDGNYKDRFIFHYMFDPYSCGDIRKVCVSRRDIGHGNLAKRSIRQIAENKKVCRVVADVMSSDGSSSMGSVCASYLAMRDADINIEPVAGISVGMIAEGYKHYLLMDINAQEDAWGDMDFKIAGTKNGITSIQMDIKVPYINMNMFEDAMLLGMKGISQIIDMYPENLKNYQRDDSSRQSQQNKSDNKKSYAKKDERALERDKLNNNSDDQKSEKKNRKSKILENNATQLDKIIPSDNDSSPKKDAKKKGKINLDIPSDGVIKFRLDSEIIPSLIGRKGVVINDVSESSGAQIDIGKQDNSISISGKRESIQIALSRVFQIMKGDEKITFGQVFELTDNKIKIITFDGERKNVPWDGASDIKVGDFIKVTVGRFGHLKEVIDNISLQ</sequence>
<dbReference type="PANTHER" id="PTHR11252">
    <property type="entry name" value="POLYRIBONUCLEOTIDE NUCLEOTIDYLTRANSFERASE"/>
    <property type="match status" value="1"/>
</dbReference>
<dbReference type="GO" id="GO:0004654">
    <property type="term" value="F:polyribonucleotide nucleotidyltransferase activity"/>
    <property type="evidence" value="ECO:0007669"/>
    <property type="project" value="InterPro"/>
</dbReference>
<dbReference type="SUPFAM" id="SSF46915">
    <property type="entry name" value="Polynucleotide phosphorylase/guanosine pentaphosphate synthase (PNPase/GPSI), domain 3"/>
    <property type="match status" value="1"/>
</dbReference>
<reference evidence="5 6" key="1">
    <citation type="submission" date="2019-08" db="EMBL/GenBank/DDBJ databases">
        <title>Highly reduced genomes of protist endosymbionts show evolutionary convergence.</title>
        <authorList>
            <person name="George E."/>
            <person name="Husnik F."/>
            <person name="Tashyreva D."/>
            <person name="Prokopchuk G."/>
            <person name="Horak A."/>
            <person name="Kwong W.K."/>
            <person name="Lukes J."/>
            <person name="Keeling P.J."/>
        </authorList>
    </citation>
    <scope>NUCLEOTIDE SEQUENCE [LARGE SCALE GENOMIC DNA]</scope>
    <source>
        <strain evidence="5">1605</strain>
    </source>
</reference>
<dbReference type="InterPro" id="IPR001247">
    <property type="entry name" value="ExoRNase_PH_dom1"/>
</dbReference>
<dbReference type="InterPro" id="IPR036345">
    <property type="entry name" value="ExoRNase_PH_dom2_sf"/>
</dbReference>
<dbReference type="InterPro" id="IPR036612">
    <property type="entry name" value="KH_dom_type_1_sf"/>
</dbReference>
<evidence type="ECO:0000313" key="5">
    <source>
        <dbReference type="EMBL" id="QEK38181.1"/>
    </source>
</evidence>
<dbReference type="Gene3D" id="3.30.1370.10">
    <property type="entry name" value="K Homology domain, type 1"/>
    <property type="match status" value="1"/>
</dbReference>
<dbReference type="RefSeq" id="WP_148981028.1">
    <property type="nucleotide sequence ID" value="NZ_CP043315.1"/>
</dbReference>
<name>A0A5C0UER6_9PROT</name>
<dbReference type="PANTHER" id="PTHR11252:SF0">
    <property type="entry name" value="POLYRIBONUCLEOTIDE NUCLEOTIDYLTRANSFERASE 1, MITOCHONDRIAL"/>
    <property type="match status" value="1"/>
</dbReference>
<evidence type="ECO:0000256" key="3">
    <source>
        <dbReference type="SAM" id="MobiDB-lite"/>
    </source>
</evidence>
<dbReference type="InterPro" id="IPR015847">
    <property type="entry name" value="ExoRNase_PH_dom2"/>
</dbReference>
<accession>A0A5C0UER6</accession>
<evidence type="ECO:0000313" key="6">
    <source>
        <dbReference type="Proteomes" id="UP000325155"/>
    </source>
</evidence>
<dbReference type="KEGG" id="cip:FZC35_02245"/>
<dbReference type="OrthoDB" id="9804305at2"/>
<dbReference type="CDD" id="cd00105">
    <property type="entry name" value="KH-I"/>
    <property type="match status" value="1"/>
</dbReference>
<dbReference type="InterPro" id="IPR004087">
    <property type="entry name" value="KH_dom"/>
</dbReference>
<dbReference type="InterPro" id="IPR027408">
    <property type="entry name" value="PNPase/RNase_PH_dom_sf"/>
</dbReference>
<dbReference type="InterPro" id="IPR020568">
    <property type="entry name" value="Ribosomal_Su5_D2-typ_SF"/>
</dbReference>
<dbReference type="Proteomes" id="UP000325155">
    <property type="component" value="Chromosome"/>
</dbReference>
<dbReference type="Pfam" id="PF03725">
    <property type="entry name" value="RNase_PH_C"/>
    <property type="match status" value="1"/>
</dbReference>
<feature type="region of interest" description="Disordered" evidence="3">
    <location>
        <begin position="508"/>
        <end position="588"/>
    </location>
</feature>